<dbReference type="GO" id="GO:0009307">
    <property type="term" value="P:DNA restriction-modification system"/>
    <property type="evidence" value="ECO:0007669"/>
    <property type="project" value="InterPro"/>
</dbReference>
<evidence type="ECO:0000256" key="1">
    <source>
        <dbReference type="ARBA" id="ARBA00022603"/>
    </source>
</evidence>
<keyword evidence="1" id="KW-0489">Methyltransferase</keyword>
<dbReference type="OrthoDB" id="9805629at2"/>
<dbReference type="GO" id="GO:1904047">
    <property type="term" value="F:S-adenosyl-L-methionine binding"/>
    <property type="evidence" value="ECO:0007669"/>
    <property type="project" value="TreeGrafter"/>
</dbReference>
<dbReference type="PANTHER" id="PTHR30481">
    <property type="entry name" value="DNA ADENINE METHYLASE"/>
    <property type="match status" value="1"/>
</dbReference>
<dbReference type="GO" id="GO:0032259">
    <property type="term" value="P:methylation"/>
    <property type="evidence" value="ECO:0007669"/>
    <property type="project" value="UniProtKB-KW"/>
</dbReference>
<dbReference type="EMBL" id="NRJF01000034">
    <property type="protein sequence ID" value="RIY37839.1"/>
    <property type="molecule type" value="Genomic_DNA"/>
</dbReference>
<evidence type="ECO:0000313" key="5">
    <source>
        <dbReference type="Proteomes" id="UP000265964"/>
    </source>
</evidence>
<keyword evidence="2" id="KW-0808">Transferase</keyword>
<dbReference type="Pfam" id="PF02086">
    <property type="entry name" value="MethyltransfD12"/>
    <property type="match status" value="1"/>
</dbReference>
<dbReference type="InterPro" id="IPR029063">
    <property type="entry name" value="SAM-dependent_MTases_sf"/>
</dbReference>
<dbReference type="InterPro" id="IPR012327">
    <property type="entry name" value="MeTrfase_D12"/>
</dbReference>
<evidence type="ECO:0008006" key="6">
    <source>
        <dbReference type="Google" id="ProtNLM"/>
    </source>
</evidence>
<reference evidence="4 5" key="1">
    <citation type="submission" date="2017-08" db="EMBL/GenBank/DDBJ databases">
        <title>Reclassification of Bisgaard taxon 37 and 44.</title>
        <authorList>
            <person name="Christensen H."/>
        </authorList>
    </citation>
    <scope>NUCLEOTIDE SEQUENCE [LARGE SCALE GENOMIC DNA]</scope>
    <source>
        <strain evidence="4 5">EEAB3T1</strain>
    </source>
</reference>
<comment type="caution">
    <text evidence="4">The sequence shown here is derived from an EMBL/GenBank/DDBJ whole genome shotgun (WGS) entry which is preliminary data.</text>
</comment>
<dbReference type="SUPFAM" id="SSF53335">
    <property type="entry name" value="S-adenosyl-L-methionine-dependent methyltransferases"/>
    <property type="match status" value="1"/>
</dbReference>
<keyword evidence="3" id="KW-0949">S-adenosyl-L-methionine</keyword>
<dbReference type="Gene3D" id="3.40.50.150">
    <property type="entry name" value="Vaccinia Virus protein VP39"/>
    <property type="match status" value="2"/>
</dbReference>
<organism evidence="4 5">
    <name type="scientific">Psittacicella gerlachiana</name>
    <dbReference type="NCBI Taxonomy" id="2028574"/>
    <lineage>
        <taxon>Bacteria</taxon>
        <taxon>Pseudomonadati</taxon>
        <taxon>Pseudomonadota</taxon>
        <taxon>Gammaproteobacteria</taxon>
        <taxon>Pasteurellales</taxon>
        <taxon>Psittacicellaceae</taxon>
        <taxon>Psittacicella</taxon>
    </lineage>
</organism>
<dbReference type="RefSeq" id="WP_119534200.1">
    <property type="nucleotide sequence ID" value="NZ_NRJF01000034.1"/>
</dbReference>
<dbReference type="GO" id="GO:0006298">
    <property type="term" value="P:mismatch repair"/>
    <property type="evidence" value="ECO:0007669"/>
    <property type="project" value="TreeGrafter"/>
</dbReference>
<keyword evidence="5" id="KW-1185">Reference proteome</keyword>
<dbReference type="PANTHER" id="PTHR30481:SF3">
    <property type="entry name" value="DNA ADENINE METHYLASE"/>
    <property type="match status" value="1"/>
</dbReference>
<accession>A0A3A1YKV1</accession>
<name>A0A3A1YKV1_9GAMM</name>
<proteinExistence type="predicted"/>
<evidence type="ECO:0000313" key="4">
    <source>
        <dbReference type="EMBL" id="RIY37839.1"/>
    </source>
</evidence>
<dbReference type="GO" id="GO:0009007">
    <property type="term" value="F:site-specific DNA-methyltransferase (adenine-specific) activity"/>
    <property type="evidence" value="ECO:0007669"/>
    <property type="project" value="UniProtKB-EC"/>
</dbReference>
<sequence>MSAVEIDEFKDDDLFTSTNIAKYDQNIDFLLYVPADTKVPTNYRASELKYGDGQKKESKKNELADYTFIPLFALEHDQEEKSQKLGKEYVASPFNYNWGKGSVISQIVRLFPKNINVFYDLFSGAGNIGLNVNAGVIYCADTNSSMIQLLKFLQKHTFEELSRKIDYLAQKYGLSNSAAFGYKFYNTNSNDGLNVYNRTPYLNLRSDFNHLLRQLRIRKFLSIINQEELTKTPALSIKSALKPSSPQLVYTDDMLIRLLMLIIYGFNNFARFNSSGEFNLPVGKRDFSIKAREKFKDFLQCLRSKNIEFYENSFTDLDLNHLVQENSFVYLDPPCILNPEDLQVYKWGKEEENELYRTLEFFNQNGVKFALSTYIQFNGIYNYQLLDWCHSNRFNISFIKNDADAHEMESEEKFAHRTLEVVITNYFNE</sequence>
<evidence type="ECO:0000256" key="2">
    <source>
        <dbReference type="ARBA" id="ARBA00022679"/>
    </source>
</evidence>
<dbReference type="Proteomes" id="UP000265964">
    <property type="component" value="Unassembled WGS sequence"/>
</dbReference>
<dbReference type="AlphaFoldDB" id="A0A3A1YKV1"/>
<dbReference type="GO" id="GO:0043565">
    <property type="term" value="F:sequence-specific DNA binding"/>
    <property type="evidence" value="ECO:0007669"/>
    <property type="project" value="TreeGrafter"/>
</dbReference>
<gene>
    <name evidence="4" type="ORF">CKF59_01410</name>
</gene>
<evidence type="ECO:0000256" key="3">
    <source>
        <dbReference type="ARBA" id="ARBA00022691"/>
    </source>
</evidence>
<protein>
    <recommendedName>
        <fullName evidence="6">DNA adenine methylase</fullName>
    </recommendedName>
</protein>